<sequence>GMPTATCITALLIVTLNAWSTLAEKREVDLLDMLRTPLILSFNRNDAFFTERSRYRDYMSRLLHMSQEQSLTS</sequence>
<proteinExistence type="predicted"/>
<protein>
    <submittedName>
        <fullName evidence="2">Uncharacterized protein</fullName>
    </submittedName>
</protein>
<dbReference type="EMBL" id="JAHQIW010000121">
    <property type="protein sequence ID" value="KAJ1346179.1"/>
    <property type="molecule type" value="Genomic_DNA"/>
</dbReference>
<feature type="chain" id="PRO_5042116659" evidence="1">
    <location>
        <begin position="24"/>
        <end position="73"/>
    </location>
</feature>
<feature type="signal peptide" evidence="1">
    <location>
        <begin position="1"/>
        <end position="23"/>
    </location>
</feature>
<dbReference type="AlphaFoldDB" id="A0AAD5QE46"/>
<evidence type="ECO:0000313" key="3">
    <source>
        <dbReference type="Proteomes" id="UP001196413"/>
    </source>
</evidence>
<gene>
    <name evidence="2" type="ORF">KIN20_000905</name>
</gene>
<feature type="non-terminal residue" evidence="2">
    <location>
        <position position="73"/>
    </location>
</feature>
<comment type="caution">
    <text evidence="2">The sequence shown here is derived from an EMBL/GenBank/DDBJ whole genome shotgun (WGS) entry which is preliminary data.</text>
</comment>
<keyword evidence="1" id="KW-0732">Signal</keyword>
<reference evidence="2" key="1">
    <citation type="submission" date="2021-06" db="EMBL/GenBank/DDBJ databases">
        <title>Parelaphostrongylus tenuis whole genome reference sequence.</title>
        <authorList>
            <person name="Garwood T.J."/>
            <person name="Larsen P.A."/>
            <person name="Fountain-Jones N.M."/>
            <person name="Garbe J.R."/>
            <person name="Macchietto M.G."/>
            <person name="Kania S.A."/>
            <person name="Gerhold R.W."/>
            <person name="Richards J.E."/>
            <person name="Wolf T.M."/>
        </authorList>
    </citation>
    <scope>NUCLEOTIDE SEQUENCE</scope>
    <source>
        <strain evidence="2">MNPRO001-30</strain>
        <tissue evidence="2">Meninges</tissue>
    </source>
</reference>
<dbReference type="Proteomes" id="UP001196413">
    <property type="component" value="Unassembled WGS sequence"/>
</dbReference>
<organism evidence="2 3">
    <name type="scientific">Parelaphostrongylus tenuis</name>
    <name type="common">Meningeal worm</name>
    <dbReference type="NCBI Taxonomy" id="148309"/>
    <lineage>
        <taxon>Eukaryota</taxon>
        <taxon>Metazoa</taxon>
        <taxon>Ecdysozoa</taxon>
        <taxon>Nematoda</taxon>
        <taxon>Chromadorea</taxon>
        <taxon>Rhabditida</taxon>
        <taxon>Rhabditina</taxon>
        <taxon>Rhabditomorpha</taxon>
        <taxon>Strongyloidea</taxon>
        <taxon>Metastrongylidae</taxon>
        <taxon>Parelaphostrongylus</taxon>
    </lineage>
</organism>
<accession>A0AAD5QE46</accession>
<keyword evidence="3" id="KW-1185">Reference proteome</keyword>
<evidence type="ECO:0000256" key="1">
    <source>
        <dbReference type="SAM" id="SignalP"/>
    </source>
</evidence>
<name>A0AAD5QE46_PARTN</name>
<evidence type="ECO:0000313" key="2">
    <source>
        <dbReference type="EMBL" id="KAJ1346179.1"/>
    </source>
</evidence>